<evidence type="ECO:0000313" key="4">
    <source>
        <dbReference type="EMBL" id="MFD1062941.1"/>
    </source>
</evidence>
<evidence type="ECO:0000256" key="1">
    <source>
        <dbReference type="SAM" id="Coils"/>
    </source>
</evidence>
<comment type="caution">
    <text evidence="4">The sequence shown here is derived from an EMBL/GenBank/DDBJ whole genome shotgun (WGS) entry which is preliminary data.</text>
</comment>
<protein>
    <submittedName>
        <fullName evidence="4">DUF4296 domain-containing protein</fullName>
    </submittedName>
</protein>
<evidence type="ECO:0000259" key="3">
    <source>
        <dbReference type="Pfam" id="PF14129"/>
    </source>
</evidence>
<accession>A0ABW3N637</accession>
<feature type="compositionally biased region" description="Polar residues" evidence="2">
    <location>
        <begin position="137"/>
        <end position="151"/>
    </location>
</feature>
<gene>
    <name evidence="4" type="ORF">ACFQ1Q_06750</name>
</gene>
<sequence length="151" mass="17422">MKHLLYILVLGLVFIGCEPGFRPKKPDNLIAKDKMVEVLYDMFVVTSAKGVNRKKLEAEKINPEAYILDKYSIDSLQFAQSNNYYAHDIEDYKAIMENVKARLSAEKQRYVDIQDAEKAELKRKKDSIRNVKVKQRANPNLEANSSLKKID</sequence>
<dbReference type="InterPro" id="IPR025381">
    <property type="entry name" value="DUF4296"/>
</dbReference>
<keyword evidence="5" id="KW-1185">Reference proteome</keyword>
<name>A0ABW3N637_9FLAO</name>
<dbReference type="Pfam" id="PF14129">
    <property type="entry name" value="DUF4296"/>
    <property type="match status" value="1"/>
</dbReference>
<keyword evidence="1" id="KW-0175">Coiled coil</keyword>
<dbReference type="PROSITE" id="PS51257">
    <property type="entry name" value="PROKAR_LIPOPROTEIN"/>
    <property type="match status" value="1"/>
</dbReference>
<dbReference type="Proteomes" id="UP001597013">
    <property type="component" value="Unassembled WGS sequence"/>
</dbReference>
<organism evidence="4 5">
    <name type="scientific">Winogradskyella litorisediminis</name>
    <dbReference type="NCBI Taxonomy" id="1156618"/>
    <lineage>
        <taxon>Bacteria</taxon>
        <taxon>Pseudomonadati</taxon>
        <taxon>Bacteroidota</taxon>
        <taxon>Flavobacteriia</taxon>
        <taxon>Flavobacteriales</taxon>
        <taxon>Flavobacteriaceae</taxon>
        <taxon>Winogradskyella</taxon>
    </lineage>
</organism>
<proteinExistence type="predicted"/>
<dbReference type="EMBL" id="JBHTJL010000009">
    <property type="protein sequence ID" value="MFD1062941.1"/>
    <property type="molecule type" value="Genomic_DNA"/>
</dbReference>
<feature type="coiled-coil region" evidence="1">
    <location>
        <begin position="89"/>
        <end position="116"/>
    </location>
</feature>
<feature type="domain" description="DUF4296" evidence="3">
    <location>
        <begin position="26"/>
        <end position="108"/>
    </location>
</feature>
<reference evidence="5" key="1">
    <citation type="journal article" date="2019" name="Int. J. Syst. Evol. Microbiol.">
        <title>The Global Catalogue of Microorganisms (GCM) 10K type strain sequencing project: providing services to taxonomists for standard genome sequencing and annotation.</title>
        <authorList>
            <consortium name="The Broad Institute Genomics Platform"/>
            <consortium name="The Broad Institute Genome Sequencing Center for Infectious Disease"/>
            <person name="Wu L."/>
            <person name="Ma J."/>
        </authorList>
    </citation>
    <scope>NUCLEOTIDE SEQUENCE [LARGE SCALE GENOMIC DNA]</scope>
    <source>
        <strain evidence="5">CCUG 62215</strain>
    </source>
</reference>
<evidence type="ECO:0000313" key="5">
    <source>
        <dbReference type="Proteomes" id="UP001597013"/>
    </source>
</evidence>
<evidence type="ECO:0000256" key="2">
    <source>
        <dbReference type="SAM" id="MobiDB-lite"/>
    </source>
</evidence>
<feature type="region of interest" description="Disordered" evidence="2">
    <location>
        <begin position="132"/>
        <end position="151"/>
    </location>
</feature>
<dbReference type="RefSeq" id="WP_386129245.1">
    <property type="nucleotide sequence ID" value="NZ_JBHTJL010000009.1"/>
</dbReference>